<name>A0A078I7U0_BRANA</name>
<evidence type="ECO:0000313" key="2">
    <source>
        <dbReference type="Proteomes" id="UP000028999"/>
    </source>
</evidence>
<proteinExistence type="predicted"/>
<gene>
    <name evidence="1" type="primary">BnaC09g14190D</name>
    <name evidence="1" type="ORF">GSBRNA2T00086472001</name>
</gene>
<reference evidence="1 2" key="1">
    <citation type="journal article" date="2014" name="Science">
        <title>Plant genetics. Early allopolyploid evolution in the post-Neolithic Brassica napus oilseed genome.</title>
        <authorList>
            <person name="Chalhoub B."/>
            <person name="Denoeud F."/>
            <person name="Liu S."/>
            <person name="Parkin I.A."/>
            <person name="Tang H."/>
            <person name="Wang X."/>
            <person name="Chiquet J."/>
            <person name="Belcram H."/>
            <person name="Tong C."/>
            <person name="Samans B."/>
            <person name="Correa M."/>
            <person name="Da Silva C."/>
            <person name="Just J."/>
            <person name="Falentin C."/>
            <person name="Koh C.S."/>
            <person name="Le Clainche I."/>
            <person name="Bernard M."/>
            <person name="Bento P."/>
            <person name="Noel B."/>
            <person name="Labadie K."/>
            <person name="Alberti A."/>
            <person name="Charles M."/>
            <person name="Arnaud D."/>
            <person name="Guo H."/>
            <person name="Daviaud C."/>
            <person name="Alamery S."/>
            <person name="Jabbari K."/>
            <person name="Zhao M."/>
            <person name="Edger P.P."/>
            <person name="Chelaifa H."/>
            <person name="Tack D."/>
            <person name="Lassalle G."/>
            <person name="Mestiri I."/>
            <person name="Schnel N."/>
            <person name="Le Paslier M.C."/>
            <person name="Fan G."/>
            <person name="Renault V."/>
            <person name="Bayer P.E."/>
            <person name="Golicz A.A."/>
            <person name="Manoli S."/>
            <person name="Lee T.H."/>
            <person name="Thi V.H."/>
            <person name="Chalabi S."/>
            <person name="Hu Q."/>
            <person name="Fan C."/>
            <person name="Tollenaere R."/>
            <person name="Lu Y."/>
            <person name="Battail C."/>
            <person name="Shen J."/>
            <person name="Sidebottom C.H."/>
            <person name="Wang X."/>
            <person name="Canaguier A."/>
            <person name="Chauveau A."/>
            <person name="Berard A."/>
            <person name="Deniot G."/>
            <person name="Guan M."/>
            <person name="Liu Z."/>
            <person name="Sun F."/>
            <person name="Lim Y.P."/>
            <person name="Lyons E."/>
            <person name="Town C.D."/>
            <person name="Bancroft I."/>
            <person name="Wang X."/>
            <person name="Meng J."/>
            <person name="Ma J."/>
            <person name="Pires J.C."/>
            <person name="King G.J."/>
            <person name="Brunel D."/>
            <person name="Delourme R."/>
            <person name="Renard M."/>
            <person name="Aury J.M."/>
            <person name="Adams K.L."/>
            <person name="Batley J."/>
            <person name="Snowdon R.J."/>
            <person name="Tost J."/>
            <person name="Edwards D."/>
            <person name="Zhou Y."/>
            <person name="Hua W."/>
            <person name="Sharpe A.G."/>
            <person name="Paterson A.H."/>
            <person name="Guan C."/>
            <person name="Wincker P."/>
        </authorList>
    </citation>
    <scope>NUCLEOTIDE SEQUENCE [LARGE SCALE GENOMIC DNA]</scope>
    <source>
        <strain evidence="2">cv. Darmor-bzh</strain>
    </source>
</reference>
<accession>A0A078I7U0</accession>
<dbReference type="AlphaFoldDB" id="A0A078I7U0"/>
<organism evidence="1 2">
    <name type="scientific">Brassica napus</name>
    <name type="common">Rape</name>
    <dbReference type="NCBI Taxonomy" id="3708"/>
    <lineage>
        <taxon>Eukaryota</taxon>
        <taxon>Viridiplantae</taxon>
        <taxon>Streptophyta</taxon>
        <taxon>Embryophyta</taxon>
        <taxon>Tracheophyta</taxon>
        <taxon>Spermatophyta</taxon>
        <taxon>Magnoliopsida</taxon>
        <taxon>eudicotyledons</taxon>
        <taxon>Gunneridae</taxon>
        <taxon>Pentapetalae</taxon>
        <taxon>rosids</taxon>
        <taxon>malvids</taxon>
        <taxon>Brassicales</taxon>
        <taxon>Brassicaceae</taxon>
        <taxon>Brassiceae</taxon>
        <taxon>Brassica</taxon>
    </lineage>
</organism>
<evidence type="ECO:0000313" key="1">
    <source>
        <dbReference type="EMBL" id="CDY46985.1"/>
    </source>
</evidence>
<dbReference type="EMBL" id="LK032693">
    <property type="protein sequence ID" value="CDY46985.1"/>
    <property type="molecule type" value="Genomic_DNA"/>
</dbReference>
<dbReference type="Proteomes" id="UP000028999">
    <property type="component" value="Unassembled WGS sequence"/>
</dbReference>
<sequence>MRERTLDNDFSALVLSWI</sequence>
<protein>
    <submittedName>
        <fullName evidence="1">BnaC09g14190D protein</fullName>
    </submittedName>
</protein>
<dbReference type="PaxDb" id="3708-A0A078I7U0"/>
<keyword evidence="2" id="KW-1185">Reference proteome</keyword>